<dbReference type="PANTHER" id="PTHR10869:SF246">
    <property type="entry name" value="TRANSMEMBRANE PROLYL 4-HYDROXYLASE"/>
    <property type="match status" value="1"/>
</dbReference>
<sequence>MLFRKKPVRTSPVRQHYGEAVSARLAANPAAEPAKSDAIQLFYHPDFLSAGQCARLRAMIDANRRPSTVLSTADPDYRTSDSCDMDRWSPEVRPTDEAIAELLGLDPLQGETMQGQRYAPGQQFRAHCDWFSEDQPYWPAMQQCGGQRTWTTMIYLNDVEEGGATWFPLAGLRVNPKRGLLLAWNNMNPDGSPNDKTLHEGVAVMKGTKYIVTKWFREGNWIQG</sequence>
<dbReference type="GO" id="GO:0031418">
    <property type="term" value="F:L-ascorbic acid binding"/>
    <property type="evidence" value="ECO:0007669"/>
    <property type="project" value="UniProtKB-KW"/>
</dbReference>
<keyword evidence="9" id="KW-1185">Reference proteome</keyword>
<dbReference type="KEGG" id="span:AWL63_12575"/>
<feature type="domain" description="Fe2OG dioxygenase" evidence="7">
    <location>
        <begin position="109"/>
        <end position="218"/>
    </location>
</feature>
<evidence type="ECO:0000313" key="9">
    <source>
        <dbReference type="Proteomes" id="UP000094256"/>
    </source>
</evidence>
<accession>A0A1B3ZBB5</accession>
<dbReference type="GO" id="GO:0016705">
    <property type="term" value="F:oxidoreductase activity, acting on paired donors, with incorporation or reduction of molecular oxygen"/>
    <property type="evidence" value="ECO:0007669"/>
    <property type="project" value="InterPro"/>
</dbReference>
<evidence type="ECO:0000259" key="7">
    <source>
        <dbReference type="PROSITE" id="PS51471"/>
    </source>
</evidence>
<dbReference type="PANTHER" id="PTHR10869">
    <property type="entry name" value="PROLYL 4-HYDROXYLASE ALPHA SUBUNIT"/>
    <property type="match status" value="1"/>
</dbReference>
<evidence type="ECO:0000256" key="6">
    <source>
        <dbReference type="ARBA" id="ARBA00023004"/>
    </source>
</evidence>
<dbReference type="InterPro" id="IPR006620">
    <property type="entry name" value="Pro_4_hyd_alph"/>
</dbReference>
<evidence type="ECO:0000256" key="5">
    <source>
        <dbReference type="ARBA" id="ARBA00023002"/>
    </source>
</evidence>
<dbReference type="OrthoDB" id="269774at2"/>
<evidence type="ECO:0000256" key="3">
    <source>
        <dbReference type="ARBA" id="ARBA00022896"/>
    </source>
</evidence>
<dbReference type="STRING" id="1560345.AWL63_12575"/>
<comment type="cofactor">
    <cofactor evidence="1">
        <name>L-ascorbate</name>
        <dbReference type="ChEBI" id="CHEBI:38290"/>
    </cofactor>
</comment>
<proteinExistence type="predicted"/>
<keyword evidence="2" id="KW-0479">Metal-binding</keyword>
<dbReference type="AlphaFoldDB" id="A0A1B3ZBB5"/>
<keyword evidence="6" id="KW-0408">Iron</keyword>
<reference evidence="8 9" key="1">
    <citation type="submission" date="2016-01" db="EMBL/GenBank/DDBJ databases">
        <title>Complete genome and mega plasmid sequence of Sphingomonas panacis DCY99 elicits systemic resistance in rice to Xanthomonas oryzae.</title>
        <authorList>
            <person name="Kim Y.J."/>
            <person name="Yang D.C."/>
            <person name="Sing P."/>
        </authorList>
    </citation>
    <scope>NUCLEOTIDE SEQUENCE [LARGE SCALE GENOMIC DNA]</scope>
    <source>
        <strain evidence="8 9">DCY99</strain>
    </source>
</reference>
<dbReference type="Proteomes" id="UP000094256">
    <property type="component" value="Chromosome"/>
</dbReference>
<name>A0A1B3ZBB5_9SPHN</name>
<dbReference type="PROSITE" id="PS51471">
    <property type="entry name" value="FE2OG_OXY"/>
    <property type="match status" value="1"/>
</dbReference>
<organism evidence="8 9">
    <name type="scientific">Sphingomonas panacis</name>
    <dbReference type="NCBI Taxonomy" id="1560345"/>
    <lineage>
        <taxon>Bacteria</taxon>
        <taxon>Pseudomonadati</taxon>
        <taxon>Pseudomonadota</taxon>
        <taxon>Alphaproteobacteria</taxon>
        <taxon>Sphingomonadales</taxon>
        <taxon>Sphingomonadaceae</taxon>
        <taxon>Sphingomonas</taxon>
    </lineage>
</organism>
<dbReference type="SMART" id="SM00702">
    <property type="entry name" value="P4Hc"/>
    <property type="match status" value="1"/>
</dbReference>
<dbReference type="Gene3D" id="2.60.120.620">
    <property type="entry name" value="q2cbj1_9rhob like domain"/>
    <property type="match status" value="1"/>
</dbReference>
<dbReference type="InterPro" id="IPR005123">
    <property type="entry name" value="Oxoglu/Fe-dep_dioxygenase_dom"/>
</dbReference>
<keyword evidence="3" id="KW-0847">Vitamin C</keyword>
<evidence type="ECO:0000313" key="8">
    <source>
        <dbReference type="EMBL" id="AOH84679.1"/>
    </source>
</evidence>
<protein>
    <submittedName>
        <fullName evidence="8">Oxygenase</fullName>
    </submittedName>
</protein>
<dbReference type="InterPro" id="IPR044862">
    <property type="entry name" value="Pro_4_hyd_alph_FE2OG_OXY"/>
</dbReference>
<evidence type="ECO:0000256" key="2">
    <source>
        <dbReference type="ARBA" id="ARBA00022723"/>
    </source>
</evidence>
<evidence type="ECO:0000256" key="1">
    <source>
        <dbReference type="ARBA" id="ARBA00001961"/>
    </source>
</evidence>
<dbReference type="InterPro" id="IPR045054">
    <property type="entry name" value="P4HA-like"/>
</dbReference>
<evidence type="ECO:0000256" key="4">
    <source>
        <dbReference type="ARBA" id="ARBA00022964"/>
    </source>
</evidence>
<gene>
    <name evidence="8" type="ORF">AWL63_12575</name>
</gene>
<dbReference type="GO" id="GO:0005506">
    <property type="term" value="F:iron ion binding"/>
    <property type="evidence" value="ECO:0007669"/>
    <property type="project" value="InterPro"/>
</dbReference>
<keyword evidence="4" id="KW-0223">Dioxygenase</keyword>
<dbReference type="EMBL" id="CP014168">
    <property type="protein sequence ID" value="AOH84679.1"/>
    <property type="molecule type" value="Genomic_DNA"/>
</dbReference>
<keyword evidence="5" id="KW-0560">Oxidoreductase</keyword>
<dbReference type="RefSeq" id="WP_069205229.1">
    <property type="nucleotide sequence ID" value="NZ_CP014168.1"/>
</dbReference>
<dbReference type="Pfam" id="PF13640">
    <property type="entry name" value="2OG-FeII_Oxy_3"/>
    <property type="match status" value="1"/>
</dbReference>
<dbReference type="GO" id="GO:0051213">
    <property type="term" value="F:dioxygenase activity"/>
    <property type="evidence" value="ECO:0007669"/>
    <property type="project" value="UniProtKB-KW"/>
</dbReference>